<evidence type="ECO:0000259" key="4">
    <source>
        <dbReference type="Pfam" id="PF08241"/>
    </source>
</evidence>
<keyword evidence="2" id="KW-0808">Transferase</keyword>
<dbReference type="InterPro" id="IPR023576">
    <property type="entry name" value="UbiE/COQ5_MeTrFase_CS"/>
</dbReference>
<proteinExistence type="predicted"/>
<organism evidence="5 6">
    <name type="scientific">Pseudodesulfovibrio sediminis</name>
    <dbReference type="NCBI Taxonomy" id="2810563"/>
    <lineage>
        <taxon>Bacteria</taxon>
        <taxon>Pseudomonadati</taxon>
        <taxon>Thermodesulfobacteriota</taxon>
        <taxon>Desulfovibrionia</taxon>
        <taxon>Desulfovibrionales</taxon>
        <taxon>Desulfovibrionaceae</taxon>
    </lineage>
</organism>
<keyword evidence="6" id="KW-1185">Reference proteome</keyword>
<dbReference type="CDD" id="cd02440">
    <property type="entry name" value="AdoMet_MTases"/>
    <property type="match status" value="1"/>
</dbReference>
<keyword evidence="1" id="KW-0489">Methyltransferase</keyword>
<protein>
    <recommendedName>
        <fullName evidence="4">Methyltransferase type 11 domain-containing protein</fullName>
    </recommendedName>
</protein>
<dbReference type="PROSITE" id="PS01184">
    <property type="entry name" value="UBIE_2"/>
    <property type="match status" value="1"/>
</dbReference>
<evidence type="ECO:0000313" key="5">
    <source>
        <dbReference type="EMBL" id="BCS87633.1"/>
    </source>
</evidence>
<evidence type="ECO:0000256" key="2">
    <source>
        <dbReference type="ARBA" id="ARBA00022679"/>
    </source>
</evidence>
<sequence length="236" mass="26375">MPQQTHIKKRIAVFESWSKTYNQSIVDLMLDKFGVEYRDAILGVARKAAPHPEEEVLDIATGTGTVALALAEEANAECRIMGIDITQSMLDAARRNVDASGMGDIFDFQQASAEELPFTDSSYDVATSSLALHHTNVPAVLKECHRVLRPGGRVVIADVTANKTWRSPIGVIYRLMDQIYMLGTESNDLFCQFHTREEWMEIMRNAGFANIDHQYYTPKHSWSRGIIIISGNKPSA</sequence>
<dbReference type="Gene3D" id="3.40.50.150">
    <property type="entry name" value="Vaccinia Virus protein VP39"/>
    <property type="match status" value="1"/>
</dbReference>
<dbReference type="Pfam" id="PF08241">
    <property type="entry name" value="Methyltransf_11"/>
    <property type="match status" value="1"/>
</dbReference>
<feature type="domain" description="Methyltransferase type 11" evidence="4">
    <location>
        <begin position="57"/>
        <end position="156"/>
    </location>
</feature>
<accession>A0ABM7P470</accession>
<dbReference type="RefSeq" id="WP_229594080.1">
    <property type="nucleotide sequence ID" value="NZ_AP024485.1"/>
</dbReference>
<reference evidence="5" key="1">
    <citation type="journal article" date="2022" name="Arch. Microbiol.">
        <title>Pseudodesulfovibrio sediminis sp. nov., a mesophilic and neutrophilic sulfate-reducing bacterium isolated from sediment of a brackish lake.</title>
        <authorList>
            <person name="Takahashi A."/>
            <person name="Kojima H."/>
            <person name="Watanabe M."/>
            <person name="Fukui M."/>
        </authorList>
    </citation>
    <scope>NUCLEOTIDE SEQUENCE</scope>
    <source>
        <strain evidence="5">SF6</strain>
    </source>
</reference>
<dbReference type="PANTHER" id="PTHR43591">
    <property type="entry name" value="METHYLTRANSFERASE"/>
    <property type="match status" value="1"/>
</dbReference>
<dbReference type="EMBL" id="AP024485">
    <property type="protein sequence ID" value="BCS87633.1"/>
    <property type="molecule type" value="Genomic_DNA"/>
</dbReference>
<dbReference type="SUPFAM" id="SSF53335">
    <property type="entry name" value="S-adenosyl-L-methionine-dependent methyltransferases"/>
    <property type="match status" value="1"/>
</dbReference>
<dbReference type="InterPro" id="IPR029063">
    <property type="entry name" value="SAM-dependent_MTases_sf"/>
</dbReference>
<evidence type="ECO:0000256" key="1">
    <source>
        <dbReference type="ARBA" id="ARBA00022603"/>
    </source>
</evidence>
<dbReference type="InterPro" id="IPR013216">
    <property type="entry name" value="Methyltransf_11"/>
</dbReference>
<evidence type="ECO:0000313" key="6">
    <source>
        <dbReference type="Proteomes" id="UP001053296"/>
    </source>
</evidence>
<name>A0ABM7P470_9BACT</name>
<gene>
    <name evidence="5" type="ORF">PSDVSF_08750</name>
</gene>
<dbReference type="Proteomes" id="UP001053296">
    <property type="component" value="Chromosome"/>
</dbReference>
<evidence type="ECO:0000256" key="3">
    <source>
        <dbReference type="ARBA" id="ARBA00022691"/>
    </source>
</evidence>
<keyword evidence="3" id="KW-0949">S-adenosyl-L-methionine</keyword>